<dbReference type="NCBIfam" id="TIGR00675">
    <property type="entry name" value="dcm"/>
    <property type="match status" value="1"/>
</dbReference>
<dbReference type="EC" id="2.1.1.37" evidence="2"/>
<evidence type="ECO:0000256" key="2">
    <source>
        <dbReference type="ARBA" id="ARBA00011975"/>
    </source>
</evidence>
<feature type="non-terminal residue" evidence="13">
    <location>
        <position position="1149"/>
    </location>
</feature>
<protein>
    <recommendedName>
        <fullName evidence="2">DNA (cytosine-5-)-methyltransferase</fullName>
        <ecNumber evidence="2">2.1.1.37</ecNumber>
    </recommendedName>
</protein>
<dbReference type="Gene3D" id="2.30.30.490">
    <property type="match status" value="2"/>
</dbReference>
<dbReference type="Pfam" id="PF00145">
    <property type="entry name" value="DNA_methylase"/>
    <property type="match status" value="1"/>
</dbReference>
<evidence type="ECO:0000256" key="1">
    <source>
        <dbReference type="ARBA" id="ARBA00004123"/>
    </source>
</evidence>
<comment type="caution">
    <text evidence="13">The sequence shown here is derived from an EMBL/GenBank/DDBJ whole genome shotgun (WGS) entry which is preliminary data.</text>
</comment>
<comment type="similarity">
    <text evidence="9 10">Belongs to the class I-like SAM-binding methyltransferase superfamily. C5-methyltransferase family.</text>
</comment>
<evidence type="ECO:0000313" key="14">
    <source>
        <dbReference type="Proteomes" id="UP001194580"/>
    </source>
</evidence>
<evidence type="ECO:0000256" key="3">
    <source>
        <dbReference type="ARBA" id="ARBA00022603"/>
    </source>
</evidence>
<keyword evidence="5 9" id="KW-0949">S-adenosyl-L-methionine</keyword>
<comment type="subcellular location">
    <subcellularLocation>
        <location evidence="1">Nucleus</location>
    </subcellularLocation>
</comment>
<dbReference type="InterPro" id="IPR050390">
    <property type="entry name" value="C5-Methyltransferase"/>
</dbReference>
<evidence type="ECO:0000256" key="9">
    <source>
        <dbReference type="PROSITE-ProRule" id="PRU01016"/>
    </source>
</evidence>
<dbReference type="InterPro" id="IPR001525">
    <property type="entry name" value="C5_MeTfrase"/>
</dbReference>
<dbReference type="GO" id="GO:0003886">
    <property type="term" value="F:DNA (cytosine-5-)-methyltransferase activity"/>
    <property type="evidence" value="ECO:0007669"/>
    <property type="project" value="UniProtKB-EC"/>
</dbReference>
<dbReference type="AlphaFoldDB" id="A0AAD4H293"/>
<feature type="region of interest" description="Disordered" evidence="11">
    <location>
        <begin position="233"/>
        <end position="341"/>
    </location>
</feature>
<feature type="domain" description="BAH" evidence="12">
    <location>
        <begin position="326"/>
        <end position="436"/>
    </location>
</feature>
<evidence type="ECO:0000256" key="4">
    <source>
        <dbReference type="ARBA" id="ARBA00022679"/>
    </source>
</evidence>
<accession>A0AAD4H293</accession>
<dbReference type="PIRSF" id="PIRSF037404">
    <property type="entry name" value="DNMT1"/>
    <property type="match status" value="1"/>
</dbReference>
<dbReference type="GO" id="GO:0032259">
    <property type="term" value="P:methylation"/>
    <property type="evidence" value="ECO:0007669"/>
    <property type="project" value="UniProtKB-KW"/>
</dbReference>
<dbReference type="InterPro" id="IPR001025">
    <property type="entry name" value="BAH_dom"/>
</dbReference>
<dbReference type="InterPro" id="IPR031303">
    <property type="entry name" value="C5_meth_CS"/>
</dbReference>
<keyword evidence="6" id="KW-0238">DNA-binding</keyword>
<evidence type="ECO:0000256" key="7">
    <source>
        <dbReference type="ARBA" id="ARBA00023242"/>
    </source>
</evidence>
<dbReference type="GO" id="GO:0006346">
    <property type="term" value="P:DNA methylation-dependent constitutive heterochromatin formation"/>
    <property type="evidence" value="ECO:0007669"/>
    <property type="project" value="InterPro"/>
</dbReference>
<evidence type="ECO:0000313" key="13">
    <source>
        <dbReference type="EMBL" id="KAG0264782.1"/>
    </source>
</evidence>
<keyword evidence="7" id="KW-0539">Nucleus</keyword>
<dbReference type="Gene3D" id="3.90.120.10">
    <property type="entry name" value="DNA Methylase, subunit A, domain 2"/>
    <property type="match status" value="1"/>
</dbReference>
<proteinExistence type="inferred from homology"/>
<feature type="region of interest" description="Disordered" evidence="11">
    <location>
        <begin position="1"/>
        <end position="156"/>
    </location>
</feature>
<evidence type="ECO:0000256" key="8">
    <source>
        <dbReference type="PIRSR" id="PIRSR037404-1"/>
    </source>
</evidence>
<name>A0AAD4H293_9FUNG</name>
<dbReference type="SMART" id="SM00439">
    <property type="entry name" value="BAH"/>
    <property type="match status" value="1"/>
</dbReference>
<dbReference type="SUPFAM" id="SSF53335">
    <property type="entry name" value="S-adenosyl-L-methionine-dependent methyltransferases"/>
    <property type="match status" value="1"/>
</dbReference>
<dbReference type="PROSITE" id="PS51679">
    <property type="entry name" value="SAM_MT_C5"/>
    <property type="match status" value="1"/>
</dbReference>
<dbReference type="EMBL" id="JAAAIL010001806">
    <property type="protein sequence ID" value="KAG0264782.1"/>
    <property type="molecule type" value="Genomic_DNA"/>
</dbReference>
<dbReference type="GO" id="GO:0003677">
    <property type="term" value="F:DNA binding"/>
    <property type="evidence" value="ECO:0007669"/>
    <property type="project" value="UniProtKB-KW"/>
</dbReference>
<dbReference type="Gene3D" id="3.40.50.150">
    <property type="entry name" value="Vaccinia Virus protein VP39"/>
    <property type="match status" value="1"/>
</dbReference>
<gene>
    <name evidence="13" type="ORF">BGZ95_003523</name>
</gene>
<dbReference type="InterPro" id="IPR043151">
    <property type="entry name" value="BAH_sf"/>
</dbReference>
<dbReference type="PANTHER" id="PTHR10629">
    <property type="entry name" value="CYTOSINE-SPECIFIC METHYLTRANSFERASE"/>
    <property type="match status" value="1"/>
</dbReference>
<evidence type="ECO:0000256" key="10">
    <source>
        <dbReference type="RuleBase" id="RU000416"/>
    </source>
</evidence>
<feature type="compositionally biased region" description="Low complexity" evidence="11">
    <location>
        <begin position="109"/>
        <end position="133"/>
    </location>
</feature>
<reference evidence="13" key="1">
    <citation type="journal article" date="2020" name="Fungal Divers.">
        <title>Resolving the Mortierellaceae phylogeny through synthesis of multi-gene phylogenetics and phylogenomics.</title>
        <authorList>
            <person name="Vandepol N."/>
            <person name="Liber J."/>
            <person name="Desiro A."/>
            <person name="Na H."/>
            <person name="Kennedy M."/>
            <person name="Barry K."/>
            <person name="Grigoriev I.V."/>
            <person name="Miller A.N."/>
            <person name="O'Donnell K."/>
            <person name="Stajich J.E."/>
            <person name="Bonito G."/>
        </authorList>
    </citation>
    <scope>NUCLEOTIDE SEQUENCE</scope>
    <source>
        <strain evidence="13">NRRL 28262</strain>
    </source>
</reference>
<dbReference type="InterPro" id="IPR029063">
    <property type="entry name" value="SAM-dependent_MTases_sf"/>
</dbReference>
<feature type="compositionally biased region" description="Basic residues" evidence="11">
    <location>
        <begin position="246"/>
        <end position="258"/>
    </location>
</feature>
<organism evidence="13 14">
    <name type="scientific">Linnemannia exigua</name>
    <dbReference type="NCBI Taxonomy" id="604196"/>
    <lineage>
        <taxon>Eukaryota</taxon>
        <taxon>Fungi</taxon>
        <taxon>Fungi incertae sedis</taxon>
        <taxon>Mucoromycota</taxon>
        <taxon>Mortierellomycotina</taxon>
        <taxon>Mortierellomycetes</taxon>
        <taxon>Mortierellales</taxon>
        <taxon>Mortierellaceae</taxon>
        <taxon>Linnemannia</taxon>
    </lineage>
</organism>
<feature type="domain" description="BAH" evidence="12">
    <location>
        <begin position="470"/>
        <end position="601"/>
    </location>
</feature>
<dbReference type="PROSITE" id="PS51038">
    <property type="entry name" value="BAH"/>
    <property type="match status" value="2"/>
</dbReference>
<dbReference type="PRINTS" id="PR00105">
    <property type="entry name" value="C5METTRFRASE"/>
</dbReference>
<evidence type="ECO:0000256" key="11">
    <source>
        <dbReference type="SAM" id="MobiDB-lite"/>
    </source>
</evidence>
<keyword evidence="3 9" id="KW-0489">Methyltransferase</keyword>
<feature type="active site" evidence="8 9">
    <location>
        <position position="789"/>
    </location>
</feature>
<feature type="compositionally biased region" description="Acidic residues" evidence="11">
    <location>
        <begin position="285"/>
        <end position="303"/>
    </location>
</feature>
<keyword evidence="14" id="KW-1185">Reference proteome</keyword>
<evidence type="ECO:0000256" key="5">
    <source>
        <dbReference type="ARBA" id="ARBA00022691"/>
    </source>
</evidence>
<dbReference type="PANTHER" id="PTHR10629:SF52">
    <property type="entry name" value="DNA (CYTOSINE-5)-METHYLTRANSFERASE 1"/>
    <property type="match status" value="1"/>
</dbReference>
<evidence type="ECO:0000259" key="12">
    <source>
        <dbReference type="PROSITE" id="PS51038"/>
    </source>
</evidence>
<feature type="compositionally biased region" description="Low complexity" evidence="11">
    <location>
        <begin position="24"/>
        <end position="62"/>
    </location>
</feature>
<dbReference type="GO" id="GO:0044027">
    <property type="term" value="P:negative regulation of gene expression via chromosomal CpG island methylation"/>
    <property type="evidence" value="ECO:0007669"/>
    <property type="project" value="TreeGrafter"/>
</dbReference>
<dbReference type="GO" id="GO:0003682">
    <property type="term" value="F:chromatin binding"/>
    <property type="evidence" value="ECO:0007669"/>
    <property type="project" value="InterPro"/>
</dbReference>
<dbReference type="Proteomes" id="UP001194580">
    <property type="component" value="Unassembled WGS sequence"/>
</dbReference>
<keyword evidence="4 9" id="KW-0808">Transferase</keyword>
<dbReference type="GO" id="GO:0005634">
    <property type="term" value="C:nucleus"/>
    <property type="evidence" value="ECO:0007669"/>
    <property type="project" value="UniProtKB-SubCell"/>
</dbReference>
<sequence length="1149" mass="131761">GRELPSSPRKRKRAYVGYNEKPRSPTSFRSQSSSSSPSPSPSYSSAFSFSNSDSDSDSSSPTRNHRYRSSSSTRNTNSKKRQRTKPCPASNHFPPAVITPRIELILKQTTSTSLSSSSPSSPSSPALSSSSSTRNGDGESDGDGNPNKGMTMPTVLKGYDGDGYDECQRMLQQKEPNHYKEMTESVEWIGPALGEEKVGLEKAAKRTFYKEALIDGETIKAGSCILIRVDDNQEEEVDVNREQRQPKQKQRQRRRRRYQGTDERGLDDLDDSQPGMDVNRKTLNDEDAGDGDVDVDIDSEEDDQGRYSFRNHDTQSAGMYKDGDDEETLRGTNDENEDEDVHSETWFGRVMYLFEEEGRRMAHVRYFSQGWQTILMEQASWQELVLLDNCDEVDLESVMGTFQLRKIESTKDLKKEDTYFYRYWYDPVFCVFEGVEKHERDELRGLRGLDRCVCCINKMRKVTEANNKRRNFHTSDFVYFVDSRSKAKLMPFNIGQIVALNDCAKATISIRLLLRHDYFLDFNPRITGNQNRLQSDFFKDCRRLVLTDIVLEIPFDNLEGTCQVLYFPEMKNVVEEELGMKQTRLCDGGQEVKDLESYKDQPDNYWFMDFYNAPRLELSESSREQHRMLPPSKDSLRNSRERLCQIHISKGFHFDGTYHAVQMPVYCLECAGQRNQERLARNKLFKEKAKLVAMDLFSGCGGMTLGLDKSGMVETKFAIEYNEAASKTFKHNLPHVEVINKDAGLVLGQAIAQNGEDKDTRMRKGKDHVDLPKQPALEKVDFIYCGPPCQGFTHASGRSDRSDPRNSLVATAMSFVDFYRPTYVLLENVKGFLHVGDSKQVHQNFFVKFVIRSLTELGYQCRFGMLQAGHYGVPQSRYRFFVWAAKIGYTLPTFPLPMTVFETNMSVAFTPPKNLEYNGHDTFHYLGSRKNHAPDPMVTVRDALSDLPGFELPSHKDFNKNPDKLKPVRKRNFLTVDPFNDPTKLGFNEPDERDFEDNPRLRKLTRYRTIPQSEFQRKLRSKVASQHRIRNHVIDRPRSIQTIERITACPMEPKGRVEKREARLDFEGSFNTITSAFVVSDSCLIHPNQYRPTTIRERARAQGFPDSFVFPASQSLHEWRKQIGNAVPPPLAEALGRMLVEAMVQDMKL</sequence>
<dbReference type="PROSITE" id="PS00095">
    <property type="entry name" value="C5_MTASE_2"/>
    <property type="match status" value="1"/>
</dbReference>
<evidence type="ECO:0000256" key="6">
    <source>
        <dbReference type="ARBA" id="ARBA00023125"/>
    </source>
</evidence>